<evidence type="ECO:0000256" key="5">
    <source>
        <dbReference type="ARBA" id="ARBA00023040"/>
    </source>
</evidence>
<keyword evidence="5 9" id="KW-0297">G-protein coupled receptor</keyword>
<dbReference type="GO" id="GO:0006955">
    <property type="term" value="P:immune response"/>
    <property type="evidence" value="ECO:0007669"/>
    <property type="project" value="TreeGrafter"/>
</dbReference>
<dbReference type="PRINTS" id="PR01012">
    <property type="entry name" value="NRPEPTIDEYR"/>
</dbReference>
<organism evidence="13 14">
    <name type="scientific">Eptatretus burgeri</name>
    <name type="common">Inshore hagfish</name>
    <dbReference type="NCBI Taxonomy" id="7764"/>
    <lineage>
        <taxon>Eukaryota</taxon>
        <taxon>Metazoa</taxon>
        <taxon>Chordata</taxon>
        <taxon>Craniata</taxon>
        <taxon>Vertebrata</taxon>
        <taxon>Cyclostomata</taxon>
        <taxon>Myxini</taxon>
        <taxon>Myxiniformes</taxon>
        <taxon>Myxinidae</taxon>
        <taxon>Eptatretinae</taxon>
        <taxon>Eptatretus</taxon>
    </lineage>
</organism>
<dbReference type="PRINTS" id="PR00237">
    <property type="entry name" value="GPCRRHODOPSN"/>
</dbReference>
<keyword evidence="8 9" id="KW-0807">Transducer</keyword>
<dbReference type="GO" id="GO:0009897">
    <property type="term" value="C:external side of plasma membrane"/>
    <property type="evidence" value="ECO:0007669"/>
    <property type="project" value="TreeGrafter"/>
</dbReference>
<evidence type="ECO:0000256" key="1">
    <source>
        <dbReference type="ARBA" id="ARBA00004141"/>
    </source>
</evidence>
<evidence type="ECO:0000259" key="12">
    <source>
        <dbReference type="PROSITE" id="PS50262"/>
    </source>
</evidence>
<comment type="subcellular location">
    <subcellularLocation>
        <location evidence="1">Membrane</location>
        <topology evidence="1">Multi-pass membrane protein</topology>
    </subcellularLocation>
</comment>
<keyword evidence="6 11" id="KW-0472">Membrane</keyword>
<keyword evidence="7 9" id="KW-0675">Receptor</keyword>
<dbReference type="InterPro" id="IPR000276">
    <property type="entry name" value="GPCR_Rhodpsn"/>
</dbReference>
<evidence type="ECO:0000256" key="10">
    <source>
        <dbReference type="SAM" id="MobiDB-lite"/>
    </source>
</evidence>
<feature type="compositionally biased region" description="Low complexity" evidence="10">
    <location>
        <begin position="347"/>
        <end position="366"/>
    </location>
</feature>
<proteinExistence type="inferred from homology"/>
<protein>
    <submittedName>
        <fullName evidence="13">Chemokine (C-X-C motif) receptor 3, tandem duplicate 2</fullName>
    </submittedName>
</protein>
<dbReference type="PANTHER" id="PTHR10489:SF671">
    <property type="entry name" value="C-X-C CHEMOKINE RECEPTOR TYPE 3"/>
    <property type="match status" value="1"/>
</dbReference>
<dbReference type="PANTHER" id="PTHR10489">
    <property type="entry name" value="CELL ADHESION MOLECULE"/>
    <property type="match status" value="1"/>
</dbReference>
<dbReference type="Proteomes" id="UP000694388">
    <property type="component" value="Unplaced"/>
</dbReference>
<keyword evidence="3 9" id="KW-0812">Transmembrane</keyword>
<evidence type="ECO:0000256" key="7">
    <source>
        <dbReference type="ARBA" id="ARBA00023170"/>
    </source>
</evidence>
<feature type="transmembrane region" description="Helical" evidence="11">
    <location>
        <begin position="294"/>
        <end position="314"/>
    </location>
</feature>
<reference evidence="13" key="1">
    <citation type="submission" date="2025-08" db="UniProtKB">
        <authorList>
            <consortium name="Ensembl"/>
        </authorList>
    </citation>
    <scope>IDENTIFICATION</scope>
</reference>
<sequence length="366" mass="40889">MKLVTNPTNDEAFLPINDSTEYFLNQVYNYSVIDFAKPCNVGLPESYSQIFVPIVYFLVVLIGAIGNGMVLLVLTKRGRRQRKVMAADYYVLHLSLVDLLLVLSLPFWAVYSIYEEWLFGRLMCKAAGYFYAVHIYASVLLLASLSLHRYQSIALAAQGKQGRPQGTNLHLVISWISALILALPEAVFRDTMSAKSQTLCELAFPTNSAETWRRVTRTELAILGFLGPLLAMVLAYGGLAQGAASSRISLCFSWWPSSSVGHLIQVTLLIDTWLLRTSNATTCGQEEKVEVAMAITEVLGFVHCCLNPLLYGFVRPEFRKRFVKLMKNICSGRSQRVQQMKTTKMIPTHPSHSTSSTYSCSSRDAE</sequence>
<name>A0A8C4Q0A4_EPTBU</name>
<dbReference type="GO" id="GO:0004983">
    <property type="term" value="F:neuropeptide Y receptor activity"/>
    <property type="evidence" value="ECO:0007669"/>
    <property type="project" value="InterPro"/>
</dbReference>
<feature type="region of interest" description="Disordered" evidence="10">
    <location>
        <begin position="342"/>
        <end position="366"/>
    </location>
</feature>
<dbReference type="GO" id="GO:0060326">
    <property type="term" value="P:cell chemotaxis"/>
    <property type="evidence" value="ECO:0007669"/>
    <property type="project" value="TreeGrafter"/>
</dbReference>
<feature type="transmembrane region" description="Helical" evidence="11">
    <location>
        <begin position="220"/>
        <end position="240"/>
    </location>
</feature>
<dbReference type="GO" id="GO:0016493">
    <property type="term" value="F:C-C chemokine receptor activity"/>
    <property type="evidence" value="ECO:0007669"/>
    <property type="project" value="TreeGrafter"/>
</dbReference>
<dbReference type="GeneTree" id="ENSGT01050000244848"/>
<evidence type="ECO:0000256" key="8">
    <source>
        <dbReference type="ARBA" id="ARBA00023224"/>
    </source>
</evidence>
<comment type="similarity">
    <text evidence="2 9">Belongs to the G-protein coupled receptor 1 family.</text>
</comment>
<keyword evidence="14" id="KW-1185">Reference proteome</keyword>
<feature type="transmembrane region" description="Helical" evidence="11">
    <location>
        <begin position="129"/>
        <end position="148"/>
    </location>
</feature>
<dbReference type="Pfam" id="PF00001">
    <property type="entry name" value="7tm_1"/>
    <property type="match status" value="1"/>
</dbReference>
<dbReference type="GO" id="GO:0019957">
    <property type="term" value="F:C-C chemokine binding"/>
    <property type="evidence" value="ECO:0007669"/>
    <property type="project" value="TreeGrafter"/>
</dbReference>
<dbReference type="Ensembl" id="ENSEBUT00000008519.1">
    <property type="protein sequence ID" value="ENSEBUP00000008027.1"/>
    <property type="gene ID" value="ENSEBUG00000005216.1"/>
</dbReference>
<feature type="domain" description="G-protein coupled receptors family 1 profile" evidence="12">
    <location>
        <begin position="66"/>
        <end position="311"/>
    </location>
</feature>
<dbReference type="Gene3D" id="1.20.1070.10">
    <property type="entry name" value="Rhodopsin 7-helix transmembrane proteins"/>
    <property type="match status" value="1"/>
</dbReference>
<feature type="transmembrane region" description="Helical" evidence="11">
    <location>
        <begin position="87"/>
        <end position="109"/>
    </location>
</feature>
<evidence type="ECO:0000256" key="11">
    <source>
        <dbReference type="SAM" id="Phobius"/>
    </source>
</evidence>
<evidence type="ECO:0000256" key="4">
    <source>
        <dbReference type="ARBA" id="ARBA00022989"/>
    </source>
</evidence>
<dbReference type="GO" id="GO:0007204">
    <property type="term" value="P:positive regulation of cytosolic calcium ion concentration"/>
    <property type="evidence" value="ECO:0007669"/>
    <property type="project" value="TreeGrafter"/>
</dbReference>
<evidence type="ECO:0000256" key="6">
    <source>
        <dbReference type="ARBA" id="ARBA00023136"/>
    </source>
</evidence>
<evidence type="ECO:0000256" key="9">
    <source>
        <dbReference type="RuleBase" id="RU000688"/>
    </source>
</evidence>
<dbReference type="InterPro" id="IPR017452">
    <property type="entry name" value="GPCR_Rhodpsn_7TM"/>
</dbReference>
<dbReference type="PROSITE" id="PS00237">
    <property type="entry name" value="G_PROTEIN_RECEP_F1_1"/>
    <property type="match status" value="1"/>
</dbReference>
<dbReference type="InterPro" id="IPR050119">
    <property type="entry name" value="CCR1-9-like"/>
</dbReference>
<dbReference type="SUPFAM" id="SSF81321">
    <property type="entry name" value="Family A G protein-coupled receptor-like"/>
    <property type="match status" value="1"/>
</dbReference>
<dbReference type="AlphaFoldDB" id="A0A8C4Q0A4"/>
<reference evidence="13" key="2">
    <citation type="submission" date="2025-09" db="UniProtKB">
        <authorList>
            <consortium name="Ensembl"/>
        </authorList>
    </citation>
    <scope>IDENTIFICATION</scope>
</reference>
<evidence type="ECO:0000256" key="2">
    <source>
        <dbReference type="ARBA" id="ARBA00010663"/>
    </source>
</evidence>
<evidence type="ECO:0000313" key="14">
    <source>
        <dbReference type="Proteomes" id="UP000694388"/>
    </source>
</evidence>
<evidence type="ECO:0000256" key="3">
    <source>
        <dbReference type="ARBA" id="ARBA00022692"/>
    </source>
</evidence>
<keyword evidence="4 11" id="KW-1133">Transmembrane helix</keyword>
<dbReference type="GO" id="GO:0019722">
    <property type="term" value="P:calcium-mediated signaling"/>
    <property type="evidence" value="ECO:0007669"/>
    <property type="project" value="TreeGrafter"/>
</dbReference>
<evidence type="ECO:0000313" key="13">
    <source>
        <dbReference type="Ensembl" id="ENSEBUP00000008027.1"/>
    </source>
</evidence>
<feature type="transmembrane region" description="Helical" evidence="11">
    <location>
        <begin position="50"/>
        <end position="75"/>
    </location>
</feature>
<dbReference type="PROSITE" id="PS50262">
    <property type="entry name" value="G_PROTEIN_RECEP_F1_2"/>
    <property type="match status" value="1"/>
</dbReference>
<accession>A0A8C4Q0A4</accession>
<dbReference type="InterPro" id="IPR000611">
    <property type="entry name" value="NPY_rcpt"/>
</dbReference>